<proteinExistence type="predicted"/>
<dbReference type="PANTHER" id="PTHR33751">
    <property type="entry name" value="CBB3-TYPE CYTOCHROME C OXIDASE SUBUNIT FIXP"/>
    <property type="match status" value="1"/>
</dbReference>
<dbReference type="InterPro" id="IPR050597">
    <property type="entry name" value="Cytochrome_c_Oxidase_Subunit"/>
</dbReference>
<protein>
    <submittedName>
        <fullName evidence="9">Cytochrome c biogenesis protein CcsB</fullName>
    </submittedName>
</protein>
<keyword evidence="3 6" id="KW-0479">Metal-binding</keyword>
<evidence type="ECO:0000313" key="9">
    <source>
        <dbReference type="EMBL" id="GBO84136.1"/>
    </source>
</evidence>
<feature type="domain" description="Cytochrome c" evidence="8">
    <location>
        <begin position="27"/>
        <end position="108"/>
    </location>
</feature>
<dbReference type="InterPro" id="IPR036909">
    <property type="entry name" value="Cyt_c-like_dom_sf"/>
</dbReference>
<dbReference type="GO" id="GO:0046872">
    <property type="term" value="F:metal ion binding"/>
    <property type="evidence" value="ECO:0007669"/>
    <property type="project" value="UniProtKB-KW"/>
</dbReference>
<dbReference type="InterPro" id="IPR009056">
    <property type="entry name" value="Cyt_c-like_dom"/>
</dbReference>
<feature type="chain" id="PRO_5024463308" evidence="7">
    <location>
        <begin position="27"/>
        <end position="113"/>
    </location>
</feature>
<dbReference type="AlphaFoldDB" id="A0A5M3PN10"/>
<dbReference type="Proteomes" id="UP000340077">
    <property type="component" value="Unassembled WGS sequence"/>
</dbReference>
<evidence type="ECO:0000256" key="2">
    <source>
        <dbReference type="ARBA" id="ARBA00022617"/>
    </source>
</evidence>
<dbReference type="Pfam" id="PF00034">
    <property type="entry name" value="Cytochrom_C"/>
    <property type="match status" value="1"/>
</dbReference>
<keyword evidence="4" id="KW-0249">Electron transport</keyword>
<evidence type="ECO:0000256" key="3">
    <source>
        <dbReference type="ARBA" id="ARBA00022723"/>
    </source>
</evidence>
<evidence type="ECO:0000256" key="4">
    <source>
        <dbReference type="ARBA" id="ARBA00022982"/>
    </source>
</evidence>
<dbReference type="PROSITE" id="PS51007">
    <property type="entry name" value="CYTC"/>
    <property type="match status" value="1"/>
</dbReference>
<keyword evidence="2 6" id="KW-0349">Heme</keyword>
<comment type="caution">
    <text evidence="9">The sequence shown here is derived from an EMBL/GenBank/DDBJ whole genome shotgun (WGS) entry which is preliminary data.</text>
</comment>
<keyword evidence="5 6" id="KW-0408">Iron</keyword>
<dbReference type="EMBL" id="BGZH01000001">
    <property type="protein sequence ID" value="GBO84136.1"/>
    <property type="molecule type" value="Genomic_DNA"/>
</dbReference>
<evidence type="ECO:0000256" key="1">
    <source>
        <dbReference type="ARBA" id="ARBA00022448"/>
    </source>
</evidence>
<reference evidence="9 10" key="1">
    <citation type="journal article" date="2019" name="J. Gen. Appl. Microbiol.">
        <title>Aerobic degradation of cis-dichloroethene by the marine bacterium Marinobacter salsuginis strain 5N-3.</title>
        <authorList>
            <person name="Inoue Y."/>
            <person name="Fukunaga Y."/>
            <person name="Katsumata H."/>
            <person name="Ohji S."/>
            <person name="Hosoyama A."/>
            <person name="Mori K."/>
            <person name="Ando K."/>
        </authorList>
    </citation>
    <scope>NUCLEOTIDE SEQUENCE [LARGE SCALE GENOMIC DNA]</scope>
    <source>
        <strain evidence="9 10">5N-3</strain>
    </source>
</reference>
<gene>
    <name evidence="9" type="ORF">MS5N3_15870</name>
</gene>
<dbReference type="Gene3D" id="1.10.760.10">
    <property type="entry name" value="Cytochrome c-like domain"/>
    <property type="match status" value="1"/>
</dbReference>
<evidence type="ECO:0000259" key="8">
    <source>
        <dbReference type="PROSITE" id="PS51007"/>
    </source>
</evidence>
<feature type="signal peptide" evidence="7">
    <location>
        <begin position="1"/>
        <end position="26"/>
    </location>
</feature>
<keyword evidence="7" id="KW-0732">Signal</keyword>
<keyword evidence="10" id="KW-1185">Reference proteome</keyword>
<name>A0A5M3PN10_9GAMM</name>
<accession>A0A5M3PN10</accession>
<dbReference type="PANTHER" id="PTHR33751:SF9">
    <property type="entry name" value="CYTOCHROME C4"/>
    <property type="match status" value="1"/>
</dbReference>
<evidence type="ECO:0000256" key="6">
    <source>
        <dbReference type="PROSITE-ProRule" id="PRU00433"/>
    </source>
</evidence>
<evidence type="ECO:0000256" key="7">
    <source>
        <dbReference type="SAM" id="SignalP"/>
    </source>
</evidence>
<dbReference type="GO" id="GO:0020037">
    <property type="term" value="F:heme binding"/>
    <property type="evidence" value="ECO:0007669"/>
    <property type="project" value="InterPro"/>
</dbReference>
<dbReference type="GO" id="GO:0009055">
    <property type="term" value="F:electron transfer activity"/>
    <property type="evidence" value="ECO:0007669"/>
    <property type="project" value="InterPro"/>
</dbReference>
<dbReference type="SUPFAM" id="SSF46626">
    <property type="entry name" value="Cytochrome c"/>
    <property type="match status" value="1"/>
</dbReference>
<organism evidence="9 10">
    <name type="scientific">Marinobacter salsuginis</name>
    <dbReference type="NCBI Taxonomy" id="418719"/>
    <lineage>
        <taxon>Bacteria</taxon>
        <taxon>Pseudomonadati</taxon>
        <taxon>Pseudomonadota</taxon>
        <taxon>Gammaproteobacteria</taxon>
        <taxon>Pseudomonadales</taxon>
        <taxon>Marinobacteraceae</taxon>
        <taxon>Marinobacter</taxon>
    </lineage>
</organism>
<evidence type="ECO:0000256" key="5">
    <source>
        <dbReference type="ARBA" id="ARBA00023004"/>
    </source>
</evidence>
<sequence>MTMNLKHYAVAGIFALGAAVPAVVSAGDAEAGKAKAAVCAACHGQNGLAQIPTYPNLAGQNEQYLVSALKAYKNKQRSGGQAAIMQGQAAALSDTDIANLAAYYASLPADGGK</sequence>
<keyword evidence="1" id="KW-0813">Transport</keyword>
<evidence type="ECO:0000313" key="10">
    <source>
        <dbReference type="Proteomes" id="UP000340077"/>
    </source>
</evidence>